<organism evidence="2 3">
    <name type="scientific">Virgibacillus necropolis</name>
    <dbReference type="NCBI Taxonomy" id="163877"/>
    <lineage>
        <taxon>Bacteria</taxon>
        <taxon>Bacillati</taxon>
        <taxon>Bacillota</taxon>
        <taxon>Bacilli</taxon>
        <taxon>Bacillales</taxon>
        <taxon>Bacillaceae</taxon>
        <taxon>Virgibacillus</taxon>
    </lineage>
</organism>
<evidence type="ECO:0000256" key="1">
    <source>
        <dbReference type="SAM" id="Phobius"/>
    </source>
</evidence>
<dbReference type="AlphaFoldDB" id="A0A221MCD0"/>
<gene>
    <name evidence="2" type="primary">spoIIIAF</name>
    <name evidence="2" type="ORF">CFK40_09785</name>
</gene>
<feature type="transmembrane region" description="Helical" evidence="1">
    <location>
        <begin position="36"/>
        <end position="54"/>
    </location>
</feature>
<dbReference type="Pfam" id="PF09581">
    <property type="entry name" value="Spore_III_AF"/>
    <property type="match status" value="1"/>
</dbReference>
<dbReference type="NCBIfam" id="TIGR02896">
    <property type="entry name" value="spore_III_AF"/>
    <property type="match status" value="1"/>
</dbReference>
<feature type="transmembrane region" description="Helical" evidence="1">
    <location>
        <begin position="6"/>
        <end position="24"/>
    </location>
</feature>
<proteinExistence type="predicted"/>
<keyword evidence="1" id="KW-0472">Membrane</keyword>
<dbReference type="OrthoDB" id="2375554at2"/>
<protein>
    <submittedName>
        <fullName evidence="2">Stage III sporulation protein AF</fullName>
    </submittedName>
</protein>
<reference evidence="2 3" key="1">
    <citation type="journal article" date="2003" name="Int. J. Syst. Evol. Microbiol.">
        <title>Virgibacillus carmonensis sp. nov., Virgibacillus necropolis sp. nov. and Virgibacillus picturae sp. nov., three novel species isolated from deteriorated mural paintings, transfer of the species of the genus salibacillus to Virgibacillus, as Virgibacillus marismortui comb. nov. and Virgibacillus salexigens comb. nov., and emended description of the genus Virgibacillus.</title>
        <authorList>
            <person name="Heyrman J."/>
            <person name="Logan N.A."/>
            <person name="Busse H.J."/>
            <person name="Balcaen A."/>
            <person name="Lebbe L."/>
            <person name="Rodriguez-Diaz M."/>
            <person name="Swings J."/>
            <person name="De Vos P."/>
        </authorList>
    </citation>
    <scope>NUCLEOTIDE SEQUENCE [LARGE SCALE GENOMIC DNA]</scope>
    <source>
        <strain evidence="2 3">LMG 19488</strain>
    </source>
</reference>
<keyword evidence="3" id="KW-1185">Reference proteome</keyword>
<accession>A0A221MCD0</accession>
<dbReference type="Proteomes" id="UP000204391">
    <property type="component" value="Chromosome"/>
</dbReference>
<dbReference type="InterPro" id="IPR014245">
    <property type="entry name" value="Spore_III_AF"/>
</dbReference>
<name>A0A221MCD0_9BACI</name>
<evidence type="ECO:0000313" key="3">
    <source>
        <dbReference type="Proteomes" id="UP000204391"/>
    </source>
</evidence>
<keyword evidence="1" id="KW-0812">Transmembrane</keyword>
<keyword evidence="1" id="KW-1133">Transmembrane helix</keyword>
<dbReference type="RefSeq" id="WP_089532132.1">
    <property type="nucleotide sequence ID" value="NZ_CP022437.1"/>
</dbReference>
<dbReference type="EMBL" id="CP022437">
    <property type="protein sequence ID" value="ASN05282.1"/>
    <property type="molecule type" value="Genomic_DNA"/>
</dbReference>
<evidence type="ECO:0000313" key="2">
    <source>
        <dbReference type="EMBL" id="ASN05282.1"/>
    </source>
</evidence>
<dbReference type="KEGG" id="vne:CFK40_09785"/>
<sequence>MDAIIHWITQIIIFMLLATIIELLIPATSMKKYIKLVVALILILIFLKPIFYLFDINVKDALTASYERLESYNENEKNMESLIEFQKSEIQGEQHAYIEEQMAVQLIDLAKTPLLESYQADITNIEFSFAAEKAPEWKDLEEVIVYINHAEESEEDVNIVDEVIISTDTPESNKDGPDLEKIENLLRDIWEVENKEITVIWKGGTF</sequence>